<gene>
    <name evidence="8" type="ORF">SAMN05216246_107102</name>
</gene>
<protein>
    <submittedName>
        <fullName evidence="8">ABC-2 type transport system permease protein</fullName>
    </submittedName>
</protein>
<dbReference type="RefSeq" id="WP_073453037.1">
    <property type="nucleotide sequence ID" value="NZ_BDIO01000006.1"/>
</dbReference>
<feature type="region of interest" description="Disordered" evidence="5">
    <location>
        <begin position="1"/>
        <end position="23"/>
    </location>
</feature>
<evidence type="ECO:0000256" key="6">
    <source>
        <dbReference type="SAM" id="Phobius"/>
    </source>
</evidence>
<feature type="domain" description="ABC-2 type transporter transmembrane" evidence="7">
    <location>
        <begin position="54"/>
        <end position="239"/>
    </location>
</feature>
<feature type="transmembrane region" description="Helical" evidence="6">
    <location>
        <begin position="126"/>
        <end position="152"/>
    </location>
</feature>
<comment type="subcellular location">
    <subcellularLocation>
        <location evidence="1">Membrane</location>
        <topology evidence="1">Multi-pass membrane protein</topology>
    </subcellularLocation>
</comment>
<evidence type="ECO:0000313" key="8">
    <source>
        <dbReference type="EMBL" id="SHI93848.1"/>
    </source>
</evidence>
<dbReference type="Pfam" id="PF01061">
    <property type="entry name" value="ABC2_membrane"/>
    <property type="match status" value="1"/>
</dbReference>
<reference evidence="8 9" key="1">
    <citation type="submission" date="2016-11" db="EMBL/GenBank/DDBJ databases">
        <authorList>
            <person name="Varghese N."/>
            <person name="Submissions S."/>
        </authorList>
    </citation>
    <scope>NUCLEOTIDE SEQUENCE [LARGE SCALE GENOMIC DNA]</scope>
    <source>
        <strain evidence="8 9">PA</strain>
    </source>
</reference>
<evidence type="ECO:0000256" key="5">
    <source>
        <dbReference type="SAM" id="MobiDB-lite"/>
    </source>
</evidence>
<name>A0ABY1IBG4_9ACTO</name>
<feature type="transmembrane region" description="Helical" evidence="6">
    <location>
        <begin position="164"/>
        <end position="184"/>
    </location>
</feature>
<dbReference type="PANTHER" id="PTHR43229:SF3">
    <property type="entry name" value="ABC-TYPE MULTIDRUG TRANSPORT SYSTEM, PERMEASE COMPONENT"/>
    <property type="match status" value="1"/>
</dbReference>
<organism evidence="8 9">
    <name type="scientific">Actinomyces denticolens</name>
    <dbReference type="NCBI Taxonomy" id="52767"/>
    <lineage>
        <taxon>Bacteria</taxon>
        <taxon>Bacillati</taxon>
        <taxon>Actinomycetota</taxon>
        <taxon>Actinomycetes</taxon>
        <taxon>Actinomycetales</taxon>
        <taxon>Actinomycetaceae</taxon>
        <taxon>Actinomyces</taxon>
    </lineage>
</organism>
<keyword evidence="2 6" id="KW-0812">Transmembrane</keyword>
<sequence length="273" mass="29229">MTVMTHSEAAPTPPSSPAAANRPVPGGPGPWSVYRAMLRWRLFSIGPTLPIFVIVQALMAAGIIVGFGLLIPDIDALPSTALLMSTGAPTALLMTVGLVMVPQVVAQARANGAFAYTRALPVPRPILLATDLSLWTLIALPGIAVAVGVAWLRFGIPLDIDWPLLVTASLLVTVMAASVGYAIAVSLQPMVAQALTQVLVFFILLFSPVTFPTSQLPHWFQTAHDWLPIRPAADLLRAGLAQDAYAWQDRDLFVLLVWMVVSLGVCLRALTRR</sequence>
<feature type="transmembrane region" description="Helical" evidence="6">
    <location>
        <begin position="191"/>
        <end position="211"/>
    </location>
</feature>
<feature type="transmembrane region" description="Helical" evidence="6">
    <location>
        <begin position="49"/>
        <end position="71"/>
    </location>
</feature>
<comment type="caution">
    <text evidence="8">The sequence shown here is derived from an EMBL/GenBank/DDBJ whole genome shotgun (WGS) entry which is preliminary data.</text>
</comment>
<evidence type="ECO:0000256" key="4">
    <source>
        <dbReference type="ARBA" id="ARBA00023136"/>
    </source>
</evidence>
<feature type="transmembrane region" description="Helical" evidence="6">
    <location>
        <begin position="83"/>
        <end position="105"/>
    </location>
</feature>
<dbReference type="PANTHER" id="PTHR43229">
    <property type="entry name" value="NODULATION PROTEIN J"/>
    <property type="match status" value="1"/>
</dbReference>
<evidence type="ECO:0000259" key="7">
    <source>
        <dbReference type="Pfam" id="PF01061"/>
    </source>
</evidence>
<feature type="transmembrane region" description="Helical" evidence="6">
    <location>
        <begin position="252"/>
        <end position="270"/>
    </location>
</feature>
<evidence type="ECO:0000256" key="1">
    <source>
        <dbReference type="ARBA" id="ARBA00004141"/>
    </source>
</evidence>
<keyword evidence="3 6" id="KW-1133">Transmembrane helix</keyword>
<evidence type="ECO:0000256" key="3">
    <source>
        <dbReference type="ARBA" id="ARBA00022989"/>
    </source>
</evidence>
<dbReference type="EMBL" id="FQYL01000007">
    <property type="protein sequence ID" value="SHI93848.1"/>
    <property type="molecule type" value="Genomic_DNA"/>
</dbReference>
<evidence type="ECO:0000256" key="2">
    <source>
        <dbReference type="ARBA" id="ARBA00022692"/>
    </source>
</evidence>
<dbReference type="InterPro" id="IPR013525">
    <property type="entry name" value="ABC2_TM"/>
</dbReference>
<proteinExistence type="predicted"/>
<keyword evidence="4 6" id="KW-0472">Membrane</keyword>
<dbReference type="Proteomes" id="UP000184390">
    <property type="component" value="Unassembled WGS sequence"/>
</dbReference>
<evidence type="ECO:0000313" key="9">
    <source>
        <dbReference type="Proteomes" id="UP000184390"/>
    </source>
</evidence>
<keyword evidence="9" id="KW-1185">Reference proteome</keyword>
<dbReference type="InterPro" id="IPR051784">
    <property type="entry name" value="Nod_factor_ABC_transporter"/>
</dbReference>
<accession>A0ABY1IBG4</accession>